<dbReference type="EMBL" id="KZ302512">
    <property type="protein sequence ID" value="PFH45179.1"/>
    <property type="molecule type" value="Genomic_DNA"/>
</dbReference>
<gene>
    <name evidence="1" type="ORF">AMATHDRAFT_9826</name>
</gene>
<reference evidence="1 2" key="1">
    <citation type="submission" date="2014-02" db="EMBL/GenBank/DDBJ databases">
        <title>Transposable element dynamics among asymbiotic and ectomycorrhizal Amanita fungi.</title>
        <authorList>
            <consortium name="DOE Joint Genome Institute"/>
            <person name="Hess J."/>
            <person name="Skrede I."/>
            <person name="Wolfe B."/>
            <person name="LaButti K."/>
            <person name="Ohm R.A."/>
            <person name="Grigoriev I.V."/>
            <person name="Pringle A."/>
        </authorList>
    </citation>
    <scope>NUCLEOTIDE SEQUENCE [LARGE SCALE GENOMIC DNA]</scope>
    <source>
        <strain evidence="1 2">SKay4041</strain>
    </source>
</reference>
<dbReference type="Proteomes" id="UP000242287">
    <property type="component" value="Unassembled WGS sequence"/>
</dbReference>
<organism evidence="1 2">
    <name type="scientific">Amanita thiersii Skay4041</name>
    <dbReference type="NCBI Taxonomy" id="703135"/>
    <lineage>
        <taxon>Eukaryota</taxon>
        <taxon>Fungi</taxon>
        <taxon>Dikarya</taxon>
        <taxon>Basidiomycota</taxon>
        <taxon>Agaricomycotina</taxon>
        <taxon>Agaricomycetes</taxon>
        <taxon>Agaricomycetidae</taxon>
        <taxon>Agaricales</taxon>
        <taxon>Pluteineae</taxon>
        <taxon>Amanitaceae</taxon>
        <taxon>Amanita</taxon>
    </lineage>
</organism>
<keyword evidence="2" id="KW-1185">Reference proteome</keyword>
<dbReference type="AlphaFoldDB" id="A0A2A9N6E4"/>
<evidence type="ECO:0000313" key="1">
    <source>
        <dbReference type="EMBL" id="PFH45179.1"/>
    </source>
</evidence>
<sequence>MTSDFTDADINLTGTLISLPALMDKPQSSNFPSSTDPTYVLQNIYVTNANNMLQTNGYVPSMQVKDMVQEDWDFSGNPDNYLLTDTISTIQDDLDEAFMNRQHKNIMAISTPLSDFSTQDRHTIMDSIANETPLPEKWAFVDEKGHNLSSPLSAHGAHAKEFLLWWNFLEYLARSSDSKALQEFEDKRLRYLLQEVTPLFSDTSSNDQAQDSHMEGITLALSKIELIHKSTTIWKDTAKTMWKENILTCNQATLDQVTHLLLLEDTSYKYAHLPADQIYDTENDRCDMIIARITELNTNVAKAISDICKKSIPYKDQGMGNGETCHSLKPVKFFPNNIPHNQQAKILGAIVDDLKNQDDHEWAHKIIKDIKNKGLQSKASEHCIQTIVRKLNSWCSPPLSPLPQDTAPIPTPDDQDMPLADPIPWTDTEEYRQNHKLWLDMASEIFKKLSPYFPQNERKFKDELYCEAVDICTVHDKSLLQLQSISSLTDSNKQRELEEMRKLHIDKEYQSLLQASK</sequence>
<name>A0A2A9N6E4_9AGAR</name>
<accession>A0A2A9N6E4</accession>
<protein>
    <submittedName>
        <fullName evidence="1">Uncharacterized protein</fullName>
    </submittedName>
</protein>
<proteinExistence type="predicted"/>
<evidence type="ECO:0000313" key="2">
    <source>
        <dbReference type="Proteomes" id="UP000242287"/>
    </source>
</evidence>